<gene>
    <name evidence="2" type="ORF">Agub_g11733</name>
</gene>
<feature type="region of interest" description="Disordered" evidence="1">
    <location>
        <begin position="357"/>
        <end position="413"/>
    </location>
</feature>
<feature type="region of interest" description="Disordered" evidence="1">
    <location>
        <begin position="550"/>
        <end position="614"/>
    </location>
</feature>
<organism evidence="2 3">
    <name type="scientific">Astrephomene gubernaculifera</name>
    <dbReference type="NCBI Taxonomy" id="47775"/>
    <lineage>
        <taxon>Eukaryota</taxon>
        <taxon>Viridiplantae</taxon>
        <taxon>Chlorophyta</taxon>
        <taxon>core chlorophytes</taxon>
        <taxon>Chlorophyceae</taxon>
        <taxon>CS clade</taxon>
        <taxon>Chlamydomonadales</taxon>
        <taxon>Astrephomenaceae</taxon>
        <taxon>Astrephomene</taxon>
    </lineage>
</organism>
<dbReference type="Proteomes" id="UP001054857">
    <property type="component" value="Unassembled WGS sequence"/>
</dbReference>
<comment type="caution">
    <text evidence="2">The sequence shown here is derived from an EMBL/GenBank/DDBJ whole genome shotgun (WGS) entry which is preliminary data.</text>
</comment>
<accession>A0AAD3DXD3</accession>
<evidence type="ECO:0000313" key="3">
    <source>
        <dbReference type="Proteomes" id="UP001054857"/>
    </source>
</evidence>
<evidence type="ECO:0000256" key="1">
    <source>
        <dbReference type="SAM" id="MobiDB-lite"/>
    </source>
</evidence>
<dbReference type="InterPro" id="IPR006502">
    <property type="entry name" value="PDDEXK-like"/>
</dbReference>
<feature type="compositionally biased region" description="Basic and acidic residues" evidence="1">
    <location>
        <begin position="562"/>
        <end position="572"/>
    </location>
</feature>
<keyword evidence="3" id="KW-1185">Reference proteome</keyword>
<proteinExistence type="predicted"/>
<feature type="compositionally biased region" description="Low complexity" evidence="1">
    <location>
        <begin position="357"/>
        <end position="386"/>
    </location>
</feature>
<sequence length="727" mass="74057">MDNGAFHILGAWASLHSHVFARAQQPRGQPQRVFAKAAVEAPPQPAPSKPQPVIHNSKAACMRGCAPIFPPTDASKGTIDWTRCVNKAASNGSSDEAEVRSLQPVKPAKHAYVSTPQLVGTQQGVPPELPTVAEVLRTAKTFLQPTHAVERQFYADCYRACQAMPSAAAAAAAAVSNEGPPQLPYLSSVPEVALRLSCLGHRVVVRRVVDSRQYWSKSMTNTFCYSVLPGTGIGYVLDPGFKEHFRAGCMSDRFRDIWECLPPLFVGPPARLVQLVQMLCAELQASFEAADRQLPPWRTFAATINRWMSPVFRDLPVPQRRSSGGGNGHHRSCTAAAGVAAAAAVMSTPSSACCSSSSSSSSSVQTSPSGSHATSSSGSTSGSNGSASGGGSSSASASGGDSSSSSSSSGGGSGVVGVIPAAEAQAFLRACEELVAGTASAKPKGAAAATGATAASTVTAAAATVPTASQPTFAAATAACAAVATVSTAGASPGPAIPAAPSHVGAPTVSTAVEHMVQCPGPSGLVPARTRGMHVAHVTPQLLVLRQPGLRPLQPPHQLHNHHQDSSHDGARGPHGRNPHEGGGVQAQRGPSGAAGGGGVGAPLAATGQRPRPVPARTFIGFQPLPAKTAGAAAVEGSVTGPAHPFGASGMAWGCMADVKATVPAQAAEDQPADAGSECDSQHWRTEDIGCSNLQQVSSGASCTTRRPVGLLSQSLRPHMPLMLQQP</sequence>
<dbReference type="PANTHER" id="PTHR13328">
    <property type="entry name" value="NEGATIVE ELONGATION FACTOR A NELF-A"/>
    <property type="match status" value="1"/>
</dbReference>
<protein>
    <submittedName>
        <fullName evidence="2">Uncharacterized protein</fullName>
    </submittedName>
</protein>
<feature type="compositionally biased region" description="Low complexity" evidence="1">
    <location>
        <begin position="393"/>
        <end position="408"/>
    </location>
</feature>
<dbReference type="Pfam" id="PF04720">
    <property type="entry name" value="PDDEXK_6"/>
    <property type="match status" value="1"/>
</dbReference>
<dbReference type="AlphaFoldDB" id="A0AAD3DXD3"/>
<evidence type="ECO:0000313" key="2">
    <source>
        <dbReference type="EMBL" id="GFR49795.1"/>
    </source>
</evidence>
<dbReference type="EMBL" id="BMAR01000032">
    <property type="protein sequence ID" value="GFR49795.1"/>
    <property type="molecule type" value="Genomic_DNA"/>
</dbReference>
<dbReference type="InterPro" id="IPR052828">
    <property type="entry name" value="NELF-A_domain"/>
</dbReference>
<reference evidence="2 3" key="1">
    <citation type="journal article" date="2021" name="Sci. Rep.">
        <title>Genome sequencing of the multicellular alga Astrephomene provides insights into convergent evolution of germ-soma differentiation.</title>
        <authorList>
            <person name="Yamashita S."/>
            <person name="Yamamoto K."/>
            <person name="Matsuzaki R."/>
            <person name="Suzuki S."/>
            <person name="Yamaguchi H."/>
            <person name="Hirooka S."/>
            <person name="Minakuchi Y."/>
            <person name="Miyagishima S."/>
            <person name="Kawachi M."/>
            <person name="Toyoda A."/>
            <person name="Nozaki H."/>
        </authorList>
    </citation>
    <scope>NUCLEOTIDE SEQUENCE [LARGE SCALE GENOMIC DNA]</scope>
    <source>
        <strain evidence="2 3">NIES-4017</strain>
    </source>
</reference>
<dbReference type="PANTHER" id="PTHR13328:SF4">
    <property type="entry name" value="NEGATIVE ELONGATION FACTOR A"/>
    <property type="match status" value="1"/>
</dbReference>
<name>A0AAD3DXD3_9CHLO</name>